<dbReference type="AlphaFoldDB" id="A0A8T0TMK8"/>
<protein>
    <submittedName>
        <fullName evidence="2">Uncharacterized protein</fullName>
    </submittedName>
</protein>
<accession>A0A8T0TMK8</accession>
<feature type="region of interest" description="Disordered" evidence="1">
    <location>
        <begin position="188"/>
        <end position="287"/>
    </location>
</feature>
<gene>
    <name evidence="2" type="ORF">PVAP13_4KG094000</name>
</gene>
<feature type="compositionally biased region" description="Low complexity" evidence="1">
    <location>
        <begin position="116"/>
        <end position="128"/>
    </location>
</feature>
<feature type="compositionally biased region" description="Pro residues" evidence="1">
    <location>
        <begin position="65"/>
        <end position="80"/>
    </location>
</feature>
<organism evidence="2 3">
    <name type="scientific">Panicum virgatum</name>
    <name type="common">Blackwell switchgrass</name>
    <dbReference type="NCBI Taxonomy" id="38727"/>
    <lineage>
        <taxon>Eukaryota</taxon>
        <taxon>Viridiplantae</taxon>
        <taxon>Streptophyta</taxon>
        <taxon>Embryophyta</taxon>
        <taxon>Tracheophyta</taxon>
        <taxon>Spermatophyta</taxon>
        <taxon>Magnoliopsida</taxon>
        <taxon>Liliopsida</taxon>
        <taxon>Poales</taxon>
        <taxon>Poaceae</taxon>
        <taxon>PACMAD clade</taxon>
        <taxon>Panicoideae</taxon>
        <taxon>Panicodae</taxon>
        <taxon>Paniceae</taxon>
        <taxon>Panicinae</taxon>
        <taxon>Panicum</taxon>
        <taxon>Panicum sect. Hiantes</taxon>
    </lineage>
</organism>
<sequence>MIIGRTNYTADSCRIAIYVRSQIMEHMFHIVSVSFGKGSLIPFSTAKRSVGNVHSCDRGLAPALRPAPLPHRSTPTPPHRSVPSPSAVGRPPRRQSAPSPAPPSAPLLRARRRRSTPPCRGDAAAAPPSHAPPIHDCPREISRRGGRGAIVPGVPSSPIPSSTKTTTSTSFAGASIWAQLLLPRLPPPPGVSVSQGRRCRPRGALPASPRPKASSPEVTIDNRPRPSSECSKFQQGDSFGRCCGRAEEGRRVPAQLRGRPPPHLLPEQDGGAAEGWMGFPKKLGMPD</sequence>
<evidence type="ECO:0000256" key="1">
    <source>
        <dbReference type="SAM" id="MobiDB-lite"/>
    </source>
</evidence>
<evidence type="ECO:0000313" key="2">
    <source>
        <dbReference type="EMBL" id="KAG2610036.1"/>
    </source>
</evidence>
<evidence type="ECO:0000313" key="3">
    <source>
        <dbReference type="Proteomes" id="UP000823388"/>
    </source>
</evidence>
<dbReference type="Proteomes" id="UP000823388">
    <property type="component" value="Chromosome 4K"/>
</dbReference>
<keyword evidence="3" id="KW-1185">Reference proteome</keyword>
<proteinExistence type="predicted"/>
<feature type="region of interest" description="Disordered" evidence="1">
    <location>
        <begin position="61"/>
        <end position="167"/>
    </location>
</feature>
<dbReference type="EMBL" id="CM029043">
    <property type="protein sequence ID" value="KAG2610036.1"/>
    <property type="molecule type" value="Genomic_DNA"/>
</dbReference>
<name>A0A8T0TMK8_PANVG</name>
<feature type="compositionally biased region" description="Low complexity" evidence="1">
    <location>
        <begin position="150"/>
        <end position="167"/>
    </location>
</feature>
<feature type="compositionally biased region" description="Polar residues" evidence="1">
    <location>
        <begin position="228"/>
        <end position="237"/>
    </location>
</feature>
<reference evidence="2 3" key="1">
    <citation type="submission" date="2020-05" db="EMBL/GenBank/DDBJ databases">
        <title>WGS assembly of Panicum virgatum.</title>
        <authorList>
            <person name="Lovell J.T."/>
            <person name="Jenkins J."/>
            <person name="Shu S."/>
            <person name="Juenger T.E."/>
            <person name="Schmutz J."/>
        </authorList>
    </citation>
    <scope>NUCLEOTIDE SEQUENCE [LARGE SCALE GENOMIC DNA]</scope>
    <source>
        <strain evidence="3">cv. AP13</strain>
    </source>
</reference>
<comment type="caution">
    <text evidence="2">The sequence shown here is derived from an EMBL/GenBank/DDBJ whole genome shotgun (WGS) entry which is preliminary data.</text>
</comment>